<proteinExistence type="predicted"/>
<organism evidence="1 2">
    <name type="scientific">Arthrobotrys flagrans</name>
    <name type="common">Nematode-trapping fungus</name>
    <name type="synonym">Trichothecium flagrans</name>
    <dbReference type="NCBI Taxonomy" id="97331"/>
    <lineage>
        <taxon>Eukaryota</taxon>
        <taxon>Fungi</taxon>
        <taxon>Dikarya</taxon>
        <taxon>Ascomycota</taxon>
        <taxon>Pezizomycotina</taxon>
        <taxon>Orbiliomycetes</taxon>
        <taxon>Orbiliales</taxon>
        <taxon>Orbiliaceae</taxon>
        <taxon>Arthrobotrys</taxon>
    </lineage>
</organism>
<evidence type="ECO:0000313" key="1">
    <source>
        <dbReference type="EMBL" id="RVD81872.1"/>
    </source>
</evidence>
<protein>
    <submittedName>
        <fullName evidence="1">Uncharacterized protein</fullName>
    </submittedName>
</protein>
<keyword evidence="2" id="KW-1185">Reference proteome</keyword>
<name>A0A436ZSQ1_ARTFL</name>
<dbReference type="RefSeq" id="XP_067487416.1">
    <property type="nucleotide sequence ID" value="XM_067639649.1"/>
</dbReference>
<comment type="caution">
    <text evidence="1">The sequence shown here is derived from an EMBL/GenBank/DDBJ whole genome shotgun (WGS) entry which is preliminary data.</text>
</comment>
<accession>A0A436ZSQ1</accession>
<gene>
    <name evidence="1" type="ORF">DFL_009719</name>
</gene>
<reference evidence="1 2" key="1">
    <citation type="submission" date="2019-01" db="EMBL/GenBank/DDBJ databases">
        <title>Intercellular communication is required for trap formation in the nematode-trapping fungus Duddingtonia flagrans.</title>
        <authorList>
            <person name="Youssar L."/>
            <person name="Wernet V."/>
            <person name="Hensel N."/>
            <person name="Hildebrandt H.-G."/>
            <person name="Fischer R."/>
        </authorList>
    </citation>
    <scope>NUCLEOTIDE SEQUENCE [LARGE SCALE GENOMIC DNA]</scope>
    <source>
        <strain evidence="1 2">CBS H-5679</strain>
    </source>
</reference>
<sequence>MVPPTRFQCDGPRVGGLHQTPKTATTLKTPYANFTDDRTWVDFRTQYFNIISPLTTEWYPIDSEIDGYHMQRECRVAKKKLKNSYKERIDADLTLDVPPGIMDCGGRWIHLPNETILGAGVADLIHLNGYSGSQIKSIFRFQETL</sequence>
<dbReference type="OrthoDB" id="5394249at2759"/>
<evidence type="ECO:0000313" key="2">
    <source>
        <dbReference type="Proteomes" id="UP000283090"/>
    </source>
</evidence>
<dbReference type="VEuPathDB" id="FungiDB:DFL_009719"/>
<dbReference type="Proteomes" id="UP000283090">
    <property type="component" value="Unassembled WGS sequence"/>
</dbReference>
<dbReference type="EMBL" id="SAEB01000012">
    <property type="protein sequence ID" value="RVD81872.1"/>
    <property type="molecule type" value="Genomic_DNA"/>
</dbReference>
<dbReference type="GeneID" id="93592030"/>
<dbReference type="AlphaFoldDB" id="A0A436ZSQ1"/>